<keyword evidence="4" id="KW-1133">Transmembrane helix</keyword>
<dbReference type="Pfam" id="PF00041">
    <property type="entry name" value="fn3"/>
    <property type="match status" value="1"/>
</dbReference>
<feature type="domain" description="Fibronectin type-III" evidence="5">
    <location>
        <begin position="416"/>
        <end position="517"/>
    </location>
</feature>
<dbReference type="SUPFAM" id="SSF63829">
    <property type="entry name" value="Calcium-dependent phosphotriesterase"/>
    <property type="match status" value="1"/>
</dbReference>
<feature type="transmembrane region" description="Helical" evidence="4">
    <location>
        <begin position="589"/>
        <end position="608"/>
    </location>
</feature>
<dbReference type="Proteomes" id="UP000269438">
    <property type="component" value="Unassembled WGS sequence"/>
</dbReference>
<dbReference type="InterPro" id="IPR013783">
    <property type="entry name" value="Ig-like_fold"/>
</dbReference>
<evidence type="ECO:0000256" key="3">
    <source>
        <dbReference type="SAM" id="MobiDB-lite"/>
    </source>
</evidence>
<dbReference type="CDD" id="cd00063">
    <property type="entry name" value="FN3"/>
    <property type="match status" value="1"/>
</dbReference>
<dbReference type="InterPro" id="IPR036116">
    <property type="entry name" value="FN3_sf"/>
</dbReference>
<gene>
    <name evidence="6" type="ORF">D9V34_11570</name>
</gene>
<dbReference type="GO" id="GO:0016798">
    <property type="term" value="F:hydrolase activity, acting on glycosyl bonds"/>
    <property type="evidence" value="ECO:0007669"/>
    <property type="project" value="UniProtKB-KW"/>
</dbReference>
<accession>A0A3L7APK0</accession>
<dbReference type="GO" id="GO:0008270">
    <property type="term" value="F:zinc ion binding"/>
    <property type="evidence" value="ECO:0007669"/>
    <property type="project" value="UniProtKB-KW"/>
</dbReference>
<dbReference type="PROSITE" id="PS50853">
    <property type="entry name" value="FN3"/>
    <property type="match status" value="1"/>
</dbReference>
<dbReference type="SMART" id="SM00060">
    <property type="entry name" value="FN3"/>
    <property type="match status" value="1"/>
</dbReference>
<dbReference type="InterPro" id="IPR050952">
    <property type="entry name" value="TRIM-NHL_E3_ligases"/>
</dbReference>
<dbReference type="InterPro" id="IPR011042">
    <property type="entry name" value="6-blade_b-propeller_TolB-like"/>
</dbReference>
<keyword evidence="1" id="KW-0378">Hydrolase</keyword>
<keyword evidence="1" id="KW-0326">Glycosidase</keyword>
<evidence type="ECO:0000313" key="6">
    <source>
        <dbReference type="EMBL" id="RLP82409.1"/>
    </source>
</evidence>
<keyword evidence="7" id="KW-1185">Reference proteome</keyword>
<dbReference type="SUPFAM" id="SSF49265">
    <property type="entry name" value="Fibronectin type III"/>
    <property type="match status" value="1"/>
</dbReference>
<proteinExistence type="predicted"/>
<evidence type="ECO:0000256" key="1">
    <source>
        <dbReference type="ARBA" id="ARBA00023295"/>
    </source>
</evidence>
<sequence>MTVLRNPNVRHGALIAATTLAVAAVIVVPDSRPAVAAAVHSTEYPGRTIGSGGYGYIGQFGVNNAVSTPAPFDFYFPYGISVAGDKIYVADSGLAPREVGSQDAGHSLQAFTLTGKPGLDGIAYTTNGEWTVKTHQTEPNPQDLVRSDLILAGDPEVRGHRGVATDADGNVYVVTSNSAPFIKKYSPAGVELARWGAPGVSSDPARMTWPVGIAVDADGDIYVTAEGYAAVVVFDSSGNLRGRYLGAVTPDQPITAPGRLNSPQSIAIDRTGGGIYVGDIYAGGRQGKIHKLRVNKAAGLPATPENPNGWAWSVDTSFGTGGAVNAGPFSSVMSLQVDQANGDVLSVLGSGGIARRTSAGANITTIGSVSGNVHDEGRTGTVRGMAVDARGFVYATTQQNTSASNTRSIVQIFALTPSPLTGLTATPGPESVTLNWAASAVGHGQADVLDYVVERSTDGGATWVTMPQEARSTATTRVITGLAPGTETQFRVRAFSEAGSGDPATAAAVPEVVIEPTPTPTPTEPTPTPTPTDPSPTPTPSPTDPTPTPTDPTPTETAGPVLPSAGPTSSGTPSTDPGGHGGLPGTGSAGVPLLAGAAMLLLIAGVWIRTRRRDA</sequence>
<feature type="region of interest" description="Disordered" evidence="3">
    <location>
        <begin position="497"/>
        <end position="586"/>
    </location>
</feature>
<evidence type="ECO:0000259" key="5">
    <source>
        <dbReference type="PROSITE" id="PS50853"/>
    </source>
</evidence>
<dbReference type="GO" id="GO:0000272">
    <property type="term" value="P:polysaccharide catabolic process"/>
    <property type="evidence" value="ECO:0007669"/>
    <property type="project" value="UniProtKB-KW"/>
</dbReference>
<dbReference type="AlphaFoldDB" id="A0A3L7APK0"/>
<name>A0A3L7APK0_9MICO</name>
<keyword evidence="4" id="KW-0472">Membrane</keyword>
<evidence type="ECO:0000256" key="2">
    <source>
        <dbReference type="ARBA" id="ARBA00023326"/>
    </source>
</evidence>
<keyword evidence="4" id="KW-0812">Transmembrane</keyword>
<dbReference type="Gene3D" id="2.60.40.10">
    <property type="entry name" value="Immunoglobulins"/>
    <property type="match status" value="1"/>
</dbReference>
<protein>
    <recommendedName>
        <fullName evidence="5">Fibronectin type-III domain-containing protein</fullName>
    </recommendedName>
</protein>
<organism evidence="6 7">
    <name type="scientific">Mycetocola lacteus</name>
    <dbReference type="NCBI Taxonomy" id="76637"/>
    <lineage>
        <taxon>Bacteria</taxon>
        <taxon>Bacillati</taxon>
        <taxon>Actinomycetota</taxon>
        <taxon>Actinomycetes</taxon>
        <taxon>Micrococcales</taxon>
        <taxon>Microbacteriaceae</taxon>
        <taxon>Mycetocola</taxon>
    </lineage>
</organism>
<feature type="compositionally biased region" description="Pro residues" evidence="3">
    <location>
        <begin position="517"/>
        <end position="552"/>
    </location>
</feature>
<dbReference type="PANTHER" id="PTHR24104:SF25">
    <property type="entry name" value="PROTEIN LIN-41"/>
    <property type="match status" value="1"/>
</dbReference>
<comment type="caution">
    <text evidence="6">The sequence shown here is derived from an EMBL/GenBank/DDBJ whole genome shotgun (WGS) entry which is preliminary data.</text>
</comment>
<keyword evidence="2" id="KW-0119">Carbohydrate metabolism</keyword>
<evidence type="ECO:0000313" key="7">
    <source>
        <dbReference type="Proteomes" id="UP000269438"/>
    </source>
</evidence>
<dbReference type="PANTHER" id="PTHR24104">
    <property type="entry name" value="E3 UBIQUITIN-PROTEIN LIGASE NHLRC1-RELATED"/>
    <property type="match status" value="1"/>
</dbReference>
<dbReference type="EMBL" id="RCUY01000009">
    <property type="protein sequence ID" value="RLP82409.1"/>
    <property type="molecule type" value="Genomic_DNA"/>
</dbReference>
<reference evidence="6 7" key="1">
    <citation type="submission" date="2018-10" db="EMBL/GenBank/DDBJ databases">
        <authorList>
            <person name="Li J."/>
        </authorList>
    </citation>
    <scope>NUCLEOTIDE SEQUENCE [LARGE SCALE GENOMIC DNA]</scope>
    <source>
        <strain evidence="6 7">JCM 11654</strain>
    </source>
</reference>
<dbReference type="InterPro" id="IPR003961">
    <property type="entry name" value="FN3_dom"/>
</dbReference>
<keyword evidence="2" id="KW-0624">Polysaccharide degradation</keyword>
<dbReference type="PRINTS" id="PR01217">
    <property type="entry name" value="PRICHEXTENSN"/>
</dbReference>
<feature type="compositionally biased region" description="Low complexity" evidence="3">
    <location>
        <begin position="553"/>
        <end position="577"/>
    </location>
</feature>
<evidence type="ECO:0000256" key="4">
    <source>
        <dbReference type="SAM" id="Phobius"/>
    </source>
</evidence>
<dbReference type="OrthoDB" id="4986608at2"/>
<dbReference type="Gene3D" id="2.120.10.30">
    <property type="entry name" value="TolB, C-terminal domain"/>
    <property type="match status" value="1"/>
</dbReference>
<dbReference type="RefSeq" id="WP_121688936.1">
    <property type="nucleotide sequence ID" value="NZ_RCUY01000009.1"/>
</dbReference>